<evidence type="ECO:0000256" key="1">
    <source>
        <dbReference type="SAM" id="MobiDB-lite"/>
    </source>
</evidence>
<name>A0A8S9TDY5_9CYAN</name>
<reference evidence="3" key="1">
    <citation type="journal article" date="2015" name="Genome Announc.">
        <title>Draft Genome Sequence of Tolypothrix boutellei Strain VB521301.</title>
        <authorList>
            <person name="Chandrababunaidu M.M."/>
            <person name="Singh D."/>
            <person name="Sen D."/>
            <person name="Bhan S."/>
            <person name="Das S."/>
            <person name="Gupta A."/>
            <person name="Adhikary S.P."/>
            <person name="Tripathy S."/>
        </authorList>
    </citation>
    <scope>NUCLEOTIDE SEQUENCE</scope>
    <source>
        <strain evidence="3">VB521301</strain>
    </source>
</reference>
<dbReference type="RefSeq" id="WP_050046572.1">
    <property type="nucleotide sequence ID" value="NZ_JHEG04000001.1"/>
</dbReference>
<keyword evidence="4" id="KW-1185">Reference proteome</keyword>
<evidence type="ECO:0000259" key="2">
    <source>
        <dbReference type="Pfam" id="PF07883"/>
    </source>
</evidence>
<evidence type="ECO:0000313" key="4">
    <source>
        <dbReference type="Proteomes" id="UP000029738"/>
    </source>
</evidence>
<dbReference type="InterPro" id="IPR014710">
    <property type="entry name" value="RmlC-like_jellyroll"/>
</dbReference>
<organism evidence="3 4">
    <name type="scientific">Tolypothrix bouteillei VB521301</name>
    <dbReference type="NCBI Taxonomy" id="1479485"/>
    <lineage>
        <taxon>Bacteria</taxon>
        <taxon>Bacillati</taxon>
        <taxon>Cyanobacteriota</taxon>
        <taxon>Cyanophyceae</taxon>
        <taxon>Nostocales</taxon>
        <taxon>Tolypothrichaceae</taxon>
        <taxon>Tolypothrix</taxon>
    </lineage>
</organism>
<dbReference type="InterPro" id="IPR013096">
    <property type="entry name" value="Cupin_2"/>
</dbReference>
<feature type="compositionally biased region" description="Polar residues" evidence="1">
    <location>
        <begin position="1"/>
        <end position="28"/>
    </location>
</feature>
<protein>
    <submittedName>
        <fullName evidence="3">Cupin domain-containing protein</fullName>
    </submittedName>
</protein>
<gene>
    <name evidence="3" type="ORF">DA73_0400033360</name>
</gene>
<evidence type="ECO:0000313" key="3">
    <source>
        <dbReference type="EMBL" id="KAF3889814.1"/>
    </source>
</evidence>
<accession>A0A8S9TDY5</accession>
<dbReference type="SUPFAM" id="SSF141072">
    <property type="entry name" value="CalX-like"/>
    <property type="match status" value="1"/>
</dbReference>
<reference evidence="3" key="2">
    <citation type="submission" date="2019-11" db="EMBL/GenBank/DDBJ databases">
        <title>Improved Assembly of Tolypothrix boutellei genome.</title>
        <authorList>
            <person name="Sarangi A.N."/>
            <person name="Mukherjee M."/>
            <person name="Ghosh S."/>
            <person name="Singh D."/>
            <person name="Das A."/>
            <person name="Kant S."/>
            <person name="Prusty A."/>
            <person name="Tripathy S."/>
        </authorList>
    </citation>
    <scope>NUCLEOTIDE SEQUENCE</scope>
    <source>
        <strain evidence="3">VB521301</strain>
    </source>
</reference>
<feature type="region of interest" description="Disordered" evidence="1">
    <location>
        <begin position="1"/>
        <end position="29"/>
    </location>
</feature>
<dbReference type="Pfam" id="PF07883">
    <property type="entry name" value="Cupin_2"/>
    <property type="match status" value="1"/>
</dbReference>
<proteinExistence type="predicted"/>
<dbReference type="InterPro" id="IPR038081">
    <property type="entry name" value="CalX-like_sf"/>
</dbReference>
<feature type="domain" description="Cupin type-2" evidence="2">
    <location>
        <begin position="69"/>
        <end position="130"/>
    </location>
</feature>
<dbReference type="OrthoDB" id="486897at2"/>
<dbReference type="PANTHER" id="PTHR36440:SF1">
    <property type="entry name" value="PUTATIVE (AFU_ORTHOLOGUE AFUA_8G07350)-RELATED"/>
    <property type="match status" value="1"/>
</dbReference>
<sequence length="444" mass="47968">MHTETELNQENTGEQNTGTEDATSQVASQEPLILTDQNRPGYWLVGDHPTFVATGEQTNGEYALLDFYTVPQGGPFPHIHRQENEFAYILEGEVSYQLNDQVVTATPGTFIYKHQNDTHGFLNLGDTASRHLEFVFPAGLEQAFAEIGVPGSVTSPPPNEIPPAEALDRFSGILAEYGVETLDSIIFHSSEFNKTRTGDPQVTLLRPGEAEGEVSATLALSNGLSVEVDFADGQRTQTVALPISSNTTDDLRLTITNPTNGAVVGLLQDEAVLSFADDGSYTLKNGDTPETTPKLEPNNEQREKYWLGGDLYTYVATAADTEGKLSLFDVYVPPGTDNEDLISAPTDKGFFVLEGNVTFEMEDQSFTATPNTYVLLPEDKSFALTNQGTLPAEVLMFTTTSPTAIESFIASMGTAGDISNPPPSILEPTVTSDISAMIATESIM</sequence>
<dbReference type="InterPro" id="IPR053146">
    <property type="entry name" value="QDO-like"/>
</dbReference>
<dbReference type="InterPro" id="IPR011051">
    <property type="entry name" value="RmlC_Cupin_sf"/>
</dbReference>
<dbReference type="AlphaFoldDB" id="A0A8S9TDY5"/>
<dbReference type="Gene3D" id="2.60.120.10">
    <property type="entry name" value="Jelly Rolls"/>
    <property type="match status" value="2"/>
</dbReference>
<dbReference type="Proteomes" id="UP000029738">
    <property type="component" value="Unassembled WGS sequence"/>
</dbReference>
<dbReference type="EMBL" id="JHEG04000001">
    <property type="protein sequence ID" value="KAF3889814.1"/>
    <property type="molecule type" value="Genomic_DNA"/>
</dbReference>
<comment type="caution">
    <text evidence="3">The sequence shown here is derived from an EMBL/GenBank/DDBJ whole genome shotgun (WGS) entry which is preliminary data.</text>
</comment>
<dbReference type="PANTHER" id="PTHR36440">
    <property type="entry name" value="PUTATIVE (AFU_ORTHOLOGUE AFUA_8G07350)-RELATED"/>
    <property type="match status" value="1"/>
</dbReference>
<dbReference type="SUPFAM" id="SSF51182">
    <property type="entry name" value="RmlC-like cupins"/>
    <property type="match status" value="2"/>
</dbReference>